<dbReference type="InterPro" id="IPR036873">
    <property type="entry name" value="Rhodanese-like_dom_sf"/>
</dbReference>
<dbReference type="EMBL" id="MN740504">
    <property type="protein sequence ID" value="QHU30159.1"/>
    <property type="molecule type" value="Genomic_DNA"/>
</dbReference>
<dbReference type="PROSITE" id="PS50206">
    <property type="entry name" value="RHODANESE_3"/>
    <property type="match status" value="1"/>
</dbReference>
<name>A0A6C0LGU7_9ZZZZ</name>
<protein>
    <recommendedName>
        <fullName evidence="1">Rhodanese domain-containing protein</fullName>
    </recommendedName>
</protein>
<accession>A0A6C0LGU7</accession>
<evidence type="ECO:0000259" key="1">
    <source>
        <dbReference type="PROSITE" id="PS50206"/>
    </source>
</evidence>
<feature type="domain" description="Rhodanese" evidence="1">
    <location>
        <begin position="83"/>
        <end position="106"/>
    </location>
</feature>
<dbReference type="SUPFAM" id="SSF52821">
    <property type="entry name" value="Rhodanese/Cell cycle control phosphatase"/>
    <property type="match status" value="1"/>
</dbReference>
<sequence>MGNSYSIKKINFEDMQRFIKDTECTIINTMTIDRQGALISHTIDASKETSTINTLINTNLERKIVIYGENACDDGIVNKYNQLIKLGFSNVHIYPGGMFEWLLLQDIYGDDYFPTTKKCSDILAFKGKPFSDCLMIGY</sequence>
<evidence type="ECO:0000313" key="2">
    <source>
        <dbReference type="EMBL" id="QHU30159.1"/>
    </source>
</evidence>
<reference evidence="2" key="1">
    <citation type="journal article" date="2020" name="Nature">
        <title>Giant virus diversity and host interactions through global metagenomics.</title>
        <authorList>
            <person name="Schulz F."/>
            <person name="Roux S."/>
            <person name="Paez-Espino D."/>
            <person name="Jungbluth S."/>
            <person name="Walsh D.A."/>
            <person name="Denef V.J."/>
            <person name="McMahon K.D."/>
            <person name="Konstantinidis K.T."/>
            <person name="Eloe-Fadrosh E.A."/>
            <person name="Kyrpides N.C."/>
            <person name="Woyke T."/>
        </authorList>
    </citation>
    <scope>NUCLEOTIDE SEQUENCE</scope>
    <source>
        <strain evidence="2">GVMAG-M-3300027833-11</strain>
    </source>
</reference>
<dbReference type="AlphaFoldDB" id="A0A6C0LGU7"/>
<organism evidence="2">
    <name type="scientific">viral metagenome</name>
    <dbReference type="NCBI Taxonomy" id="1070528"/>
    <lineage>
        <taxon>unclassified sequences</taxon>
        <taxon>metagenomes</taxon>
        <taxon>organismal metagenomes</taxon>
    </lineage>
</organism>
<proteinExistence type="predicted"/>
<dbReference type="InterPro" id="IPR001763">
    <property type="entry name" value="Rhodanese-like_dom"/>
</dbReference>
<dbReference type="Pfam" id="PF00581">
    <property type="entry name" value="Rhodanese"/>
    <property type="match status" value="1"/>
</dbReference>